<sequence length="505" mass="56437">MEGKTERSRPIAAFMAFGTKGDVNPITAVAAAFASDQRKYQVFFISHSAHQDLAVHLAESNVRYTPVSSPPVLPPPETDENDDSAALSFCSEKHTVTREHRRECLSIMEKIYGDGPSMEGDFVLINFFALEGWSLAELFHVRCVVAAPYVVNYTAPSSFQRQFRRELPLLYQFLHEAPDGKLGWKDVIHWMWPLFTEDWGSWRSNELNLSPLPFTDPVTGLPMRHERPPSALLLYGFSREVVECPDYWPSNSRISGFWFLPSKWQFSCSSCRAIFDSGGELCSIHTGLQNFLKVNLSTPLVFIGLSSAGNLGFLRNPRALLCILQAAVDITKCRFILLTAGYEPLDVAVQNFAAEVDSSTLNQSTSLNNGISMYNDHLFFLSGSVPYSWLFQKCAVAIHHGGSGSTAAALRAGIPQVVCPFMLDQFYWAERMCWLGVAPESLRRNQLLPENCDDMSIKEGAYALKNAINRAMSPEIKVRALEISEKISLENGVSEAVRILKEEII</sequence>
<evidence type="ECO:0000259" key="2">
    <source>
        <dbReference type="Pfam" id="PF06722"/>
    </source>
</evidence>
<dbReference type="RefSeq" id="XP_056691551.1">
    <property type="nucleotide sequence ID" value="XM_056835573.1"/>
</dbReference>
<evidence type="ECO:0000313" key="7">
    <source>
        <dbReference type="RefSeq" id="XP_056691542.1"/>
    </source>
</evidence>
<dbReference type="InterPro" id="IPR002213">
    <property type="entry name" value="UDP_glucos_trans"/>
</dbReference>
<evidence type="ECO:0000313" key="5">
    <source>
        <dbReference type="RefSeq" id="XP_021850446.1"/>
    </source>
</evidence>
<evidence type="ECO:0000313" key="4">
    <source>
        <dbReference type="RefSeq" id="XP_021850445.1"/>
    </source>
</evidence>
<reference evidence="4 5" key="2">
    <citation type="submission" date="2025-04" db="UniProtKB">
        <authorList>
            <consortium name="RefSeq"/>
        </authorList>
    </citation>
    <scope>IDENTIFICATION</scope>
    <source>
        <tissue evidence="7 8">Leaf</tissue>
    </source>
</reference>
<dbReference type="RefSeq" id="XP_021850446.1">
    <property type="nucleotide sequence ID" value="XM_021994754.1"/>
</dbReference>
<dbReference type="RefSeq" id="XP_021850447.1">
    <property type="nucleotide sequence ID" value="XM_021994755.1"/>
</dbReference>
<protein>
    <submittedName>
        <fullName evidence="4 5">Sterol 3-beta-glucosyltransferase UGT80B1 isoform X1</fullName>
    </submittedName>
</protein>
<feature type="domain" description="Erythromycin biosynthesis protein CIII-like C-terminal" evidence="2">
    <location>
        <begin position="382"/>
        <end position="437"/>
    </location>
</feature>
<gene>
    <name evidence="4 5 6 7 8 9 10 11" type="primary">LOC110790013</name>
</gene>
<evidence type="ECO:0000313" key="3">
    <source>
        <dbReference type="Proteomes" id="UP000813463"/>
    </source>
</evidence>
<dbReference type="RefSeq" id="XP_056691546.1">
    <property type="nucleotide sequence ID" value="XM_056835568.1"/>
</dbReference>
<keyword evidence="1" id="KW-0808">Transferase</keyword>
<dbReference type="Proteomes" id="UP000813463">
    <property type="component" value="Chromosome 1"/>
</dbReference>
<dbReference type="RefSeq" id="XP_056691558.1">
    <property type="nucleotide sequence ID" value="XM_056835580.1"/>
</dbReference>
<dbReference type="KEGG" id="soe:110790013"/>
<dbReference type="CDD" id="cd03784">
    <property type="entry name" value="GT1_Gtf-like"/>
    <property type="match status" value="1"/>
</dbReference>
<dbReference type="RefSeq" id="XP_021850445.1">
    <property type="nucleotide sequence ID" value="XM_021994753.1"/>
</dbReference>
<keyword evidence="3" id="KW-1185">Reference proteome</keyword>
<dbReference type="RefSeq" id="XP_056691542.1">
    <property type="nucleotide sequence ID" value="XM_056835564.1"/>
</dbReference>
<dbReference type="GO" id="GO:0008194">
    <property type="term" value="F:UDP-glycosyltransferase activity"/>
    <property type="evidence" value="ECO:0007669"/>
    <property type="project" value="InterPro"/>
</dbReference>
<organism evidence="3 5">
    <name type="scientific">Spinacia oleracea</name>
    <name type="common">Spinach</name>
    <dbReference type="NCBI Taxonomy" id="3562"/>
    <lineage>
        <taxon>Eukaryota</taxon>
        <taxon>Viridiplantae</taxon>
        <taxon>Streptophyta</taxon>
        <taxon>Embryophyta</taxon>
        <taxon>Tracheophyta</taxon>
        <taxon>Spermatophyta</taxon>
        <taxon>Magnoliopsida</taxon>
        <taxon>eudicotyledons</taxon>
        <taxon>Gunneridae</taxon>
        <taxon>Pentapetalae</taxon>
        <taxon>Caryophyllales</taxon>
        <taxon>Chenopodiaceae</taxon>
        <taxon>Chenopodioideae</taxon>
        <taxon>Anserineae</taxon>
        <taxon>Spinacia</taxon>
    </lineage>
</organism>
<dbReference type="Pfam" id="PF06722">
    <property type="entry name" value="EryCIII-like_C"/>
    <property type="match status" value="1"/>
</dbReference>
<evidence type="ECO:0000256" key="1">
    <source>
        <dbReference type="ARBA" id="ARBA00022679"/>
    </source>
</evidence>
<name>A0A9R0JXR2_SPIOL</name>
<dbReference type="InterPro" id="IPR010610">
    <property type="entry name" value="EryCIII-like_C"/>
</dbReference>
<proteinExistence type="predicted"/>
<evidence type="ECO:0000313" key="11">
    <source>
        <dbReference type="RefSeq" id="XP_056691558.1"/>
    </source>
</evidence>
<reference evidence="3" key="1">
    <citation type="journal article" date="2021" name="Nat. Commun.">
        <title>Genomic analyses provide insights into spinach domestication and the genetic basis of agronomic traits.</title>
        <authorList>
            <person name="Cai X."/>
            <person name="Sun X."/>
            <person name="Xu C."/>
            <person name="Sun H."/>
            <person name="Wang X."/>
            <person name="Ge C."/>
            <person name="Zhang Z."/>
            <person name="Wang Q."/>
            <person name="Fei Z."/>
            <person name="Jiao C."/>
            <person name="Wang Q."/>
        </authorList>
    </citation>
    <scope>NUCLEOTIDE SEQUENCE [LARGE SCALE GENOMIC DNA]</scope>
    <source>
        <strain evidence="3">cv. Varoflay</strain>
    </source>
</reference>
<dbReference type="OrthoDB" id="5835829at2759"/>
<dbReference type="SUPFAM" id="SSF53756">
    <property type="entry name" value="UDP-Glycosyltransferase/glycogen phosphorylase"/>
    <property type="match status" value="1"/>
</dbReference>
<dbReference type="RefSeq" id="XP_056691554.1">
    <property type="nucleotide sequence ID" value="XM_056835576.1"/>
</dbReference>
<evidence type="ECO:0000313" key="6">
    <source>
        <dbReference type="RefSeq" id="XP_021850447.1"/>
    </source>
</evidence>
<evidence type="ECO:0000313" key="9">
    <source>
        <dbReference type="RefSeq" id="XP_056691551.1"/>
    </source>
</evidence>
<dbReference type="PANTHER" id="PTHR48050:SF11">
    <property type="entry name" value="GLYCOSYLTRANSFERASE"/>
    <property type="match status" value="1"/>
</dbReference>
<evidence type="ECO:0000313" key="10">
    <source>
        <dbReference type="RefSeq" id="XP_056691554.1"/>
    </source>
</evidence>
<evidence type="ECO:0000313" key="8">
    <source>
        <dbReference type="RefSeq" id="XP_056691546.1"/>
    </source>
</evidence>
<dbReference type="InterPro" id="IPR050426">
    <property type="entry name" value="Glycosyltransferase_28"/>
</dbReference>
<dbReference type="AlphaFoldDB" id="A0A9R0JXR2"/>
<dbReference type="Gene3D" id="3.40.50.2000">
    <property type="entry name" value="Glycogen Phosphorylase B"/>
    <property type="match status" value="2"/>
</dbReference>
<dbReference type="PANTHER" id="PTHR48050">
    <property type="entry name" value="STEROL 3-BETA-GLUCOSYLTRANSFERASE"/>
    <property type="match status" value="1"/>
</dbReference>
<dbReference type="GeneID" id="110790013"/>
<accession>A0A9R0JXR2</accession>
<dbReference type="GO" id="GO:0016758">
    <property type="term" value="F:hexosyltransferase activity"/>
    <property type="evidence" value="ECO:0007669"/>
    <property type="project" value="UniProtKB-ARBA"/>
</dbReference>